<name>A0AAW3MUB3_9BURK</name>
<accession>A0AAW3MUB3</accession>
<proteinExistence type="predicted"/>
<dbReference type="Pfam" id="PF19452">
    <property type="entry name" value="DUF5990"/>
    <property type="match status" value="1"/>
</dbReference>
<protein>
    <submittedName>
        <fullName evidence="1">Uncharacterized protein</fullName>
    </submittedName>
</protein>
<gene>
    <name evidence="1" type="ORF">WJ96_13195</name>
</gene>
<keyword evidence="2" id="KW-1185">Reference proteome</keyword>
<dbReference type="AlphaFoldDB" id="A0AAW3MUB3"/>
<dbReference type="InterPro" id="IPR046032">
    <property type="entry name" value="DUF5990"/>
</dbReference>
<evidence type="ECO:0000313" key="1">
    <source>
        <dbReference type="EMBL" id="KVP94107.1"/>
    </source>
</evidence>
<evidence type="ECO:0000313" key="2">
    <source>
        <dbReference type="Proteomes" id="UP000056453"/>
    </source>
</evidence>
<reference evidence="1 2" key="1">
    <citation type="submission" date="2015-11" db="EMBL/GenBank/DDBJ databases">
        <title>Expanding the genomic diversity of Burkholderia species for the development of highly accurate diagnostics.</title>
        <authorList>
            <person name="Sahl J."/>
            <person name="Keim P."/>
            <person name="Wagner D."/>
        </authorList>
    </citation>
    <scope>NUCLEOTIDE SEQUENCE [LARGE SCALE GENOMIC DNA]</scope>
    <source>
        <strain evidence="1 2">MSMB1808WGS</strain>
    </source>
</reference>
<organism evidence="1 2">
    <name type="scientific">Burkholderia ubonensis</name>
    <dbReference type="NCBI Taxonomy" id="101571"/>
    <lineage>
        <taxon>Bacteria</taxon>
        <taxon>Pseudomonadati</taxon>
        <taxon>Pseudomonadota</taxon>
        <taxon>Betaproteobacteria</taxon>
        <taxon>Burkholderiales</taxon>
        <taxon>Burkholderiaceae</taxon>
        <taxon>Burkholderia</taxon>
        <taxon>Burkholderia cepacia complex</taxon>
    </lineage>
</organism>
<dbReference type="Proteomes" id="UP000056453">
    <property type="component" value="Unassembled WGS sequence"/>
</dbReference>
<sequence>MSDFPRDIQVTLVCKTLPPIDEPATVGIQDKNQDVHEGARKRDGSVEFTCEIQVRDKGAGNLDFAGPFVHGTPAARFVYLSWKRTVAAAAPWVQRVKIPLVFKAADLATALAIRADITGRRPHATEPIVWTITERLE</sequence>
<comment type="caution">
    <text evidence="1">The sequence shown here is derived from an EMBL/GenBank/DDBJ whole genome shotgun (WGS) entry which is preliminary data.</text>
</comment>
<dbReference type="EMBL" id="LPBJ01000074">
    <property type="protein sequence ID" value="KVP94107.1"/>
    <property type="molecule type" value="Genomic_DNA"/>
</dbReference>
<dbReference type="RefSeq" id="WP_059954593.1">
    <property type="nucleotide sequence ID" value="NZ_LPAK01000022.1"/>
</dbReference>